<evidence type="ECO:0000313" key="5">
    <source>
        <dbReference type="Proteomes" id="UP000887578"/>
    </source>
</evidence>
<dbReference type="InterPro" id="IPR036412">
    <property type="entry name" value="HAD-like_sf"/>
</dbReference>
<proteinExistence type="inferred from homology"/>
<comment type="similarity">
    <text evidence="2">Belongs to the lipin family.</text>
</comment>
<dbReference type="GO" id="GO:0019432">
    <property type="term" value="P:triglyceride biosynthetic process"/>
    <property type="evidence" value="ECO:0007669"/>
    <property type="project" value="TreeGrafter"/>
</dbReference>
<name>A0A914PRW2_9BILA</name>
<dbReference type="Pfam" id="PF04571">
    <property type="entry name" value="Lipin_N"/>
    <property type="match status" value="1"/>
</dbReference>
<dbReference type="InterPro" id="IPR023214">
    <property type="entry name" value="HAD_sf"/>
</dbReference>
<dbReference type="WBParaSite" id="PDA_v2.g17575.t1">
    <property type="protein sequence ID" value="PDA_v2.g17575.t1"/>
    <property type="gene ID" value="PDA_v2.g17575"/>
</dbReference>
<accession>A0A914PRW2</accession>
<reference evidence="6" key="1">
    <citation type="submission" date="2022-11" db="UniProtKB">
        <authorList>
            <consortium name="WormBaseParasite"/>
        </authorList>
    </citation>
    <scope>IDENTIFICATION</scope>
</reference>
<dbReference type="Pfam" id="PF08235">
    <property type="entry name" value="LNS2"/>
    <property type="match status" value="1"/>
</dbReference>
<dbReference type="InterPro" id="IPR031315">
    <property type="entry name" value="LNS2/PITP"/>
</dbReference>
<dbReference type="GO" id="GO:0008195">
    <property type="term" value="F:phosphatidate phosphatase activity"/>
    <property type="evidence" value="ECO:0007669"/>
    <property type="project" value="UniProtKB-EC"/>
</dbReference>
<dbReference type="Proteomes" id="UP000887578">
    <property type="component" value="Unplaced"/>
</dbReference>
<sequence length="402" mass="45281">MNNIHSFASNIKYYYNAINPASLTGAIDVIVVEQPDGSLCSTPFHVRFGKYGVFYSSEKYVDFIVNNKEIKLKMKLDENGVSSIVSEEEPLLMAQTSYIRSLRLSSDELKSLQLQYGSNEARFSVTTKFQGTSWCSCHIYLFKYSDRIVISDIDGTITKSDVRGHVIAAIGGQWAHAGVAELYSRIKQNGYKMVYLSSRAIGQSHYTKTYLQSLAQGSKSLPDGPVLLSPMSVLMAFRKEVIERKPEEFKIACLSDLQSLFPVKHPFYAGFGNRETDVRSYAAVDIPAERILIINPSGTVKRADAGGFSSSYSMMAMEMVDYLFPPLHLAPRRTSEDGGENSIKMEKMRANFTKPETCSTFTHWRTTDTVIVEDELAVYERKRKEMADKNKKASKNKKIARR</sequence>
<evidence type="ECO:0000313" key="6">
    <source>
        <dbReference type="WBParaSite" id="PDA_v2.g17575.t1"/>
    </source>
</evidence>
<protein>
    <submittedName>
        <fullName evidence="6">LNS2/PITP domain-containing protein</fullName>
    </submittedName>
</protein>
<dbReference type="InterPro" id="IPR007651">
    <property type="entry name" value="Lipin_N"/>
</dbReference>
<evidence type="ECO:0000256" key="2">
    <source>
        <dbReference type="ARBA" id="ARBA00005476"/>
    </source>
</evidence>
<dbReference type="GO" id="GO:0009062">
    <property type="term" value="P:fatty acid catabolic process"/>
    <property type="evidence" value="ECO:0007669"/>
    <property type="project" value="TreeGrafter"/>
</dbReference>
<evidence type="ECO:0000256" key="1">
    <source>
        <dbReference type="ARBA" id="ARBA00001180"/>
    </source>
</evidence>
<comment type="catalytic activity">
    <reaction evidence="1">
        <text>a 1,2-diacyl-sn-glycero-3-phosphate + H2O = a 1,2-diacyl-sn-glycerol + phosphate</text>
        <dbReference type="Rhea" id="RHEA:27429"/>
        <dbReference type="ChEBI" id="CHEBI:15377"/>
        <dbReference type="ChEBI" id="CHEBI:17815"/>
        <dbReference type="ChEBI" id="CHEBI:43474"/>
        <dbReference type="ChEBI" id="CHEBI:58608"/>
        <dbReference type="EC" id="3.1.3.4"/>
    </reaction>
    <physiologicalReaction direction="left-to-right" evidence="1">
        <dbReference type="Rhea" id="RHEA:27430"/>
    </physiologicalReaction>
</comment>
<feature type="compositionally biased region" description="Basic residues" evidence="3">
    <location>
        <begin position="392"/>
        <end position="402"/>
    </location>
</feature>
<organism evidence="5 6">
    <name type="scientific">Panagrolaimus davidi</name>
    <dbReference type="NCBI Taxonomy" id="227884"/>
    <lineage>
        <taxon>Eukaryota</taxon>
        <taxon>Metazoa</taxon>
        <taxon>Ecdysozoa</taxon>
        <taxon>Nematoda</taxon>
        <taxon>Chromadorea</taxon>
        <taxon>Rhabditida</taxon>
        <taxon>Tylenchina</taxon>
        <taxon>Panagrolaimomorpha</taxon>
        <taxon>Panagrolaimoidea</taxon>
        <taxon>Panagrolaimidae</taxon>
        <taxon>Panagrolaimus</taxon>
    </lineage>
</organism>
<dbReference type="Gene3D" id="3.40.50.1000">
    <property type="entry name" value="HAD superfamily/HAD-like"/>
    <property type="match status" value="1"/>
</dbReference>
<dbReference type="AlphaFoldDB" id="A0A914PRW2"/>
<dbReference type="InterPro" id="IPR013209">
    <property type="entry name" value="LNS2"/>
</dbReference>
<evidence type="ECO:0000256" key="3">
    <source>
        <dbReference type="SAM" id="MobiDB-lite"/>
    </source>
</evidence>
<dbReference type="PANTHER" id="PTHR12181:SF12">
    <property type="entry name" value="PHOSPHATIDATE PHOSPHATASE"/>
    <property type="match status" value="1"/>
</dbReference>
<dbReference type="SMART" id="SM00775">
    <property type="entry name" value="LNS2"/>
    <property type="match status" value="1"/>
</dbReference>
<dbReference type="GO" id="GO:0032869">
    <property type="term" value="P:cellular response to insulin stimulus"/>
    <property type="evidence" value="ECO:0007669"/>
    <property type="project" value="TreeGrafter"/>
</dbReference>
<dbReference type="GO" id="GO:0045944">
    <property type="term" value="P:positive regulation of transcription by RNA polymerase II"/>
    <property type="evidence" value="ECO:0007669"/>
    <property type="project" value="TreeGrafter"/>
</dbReference>
<dbReference type="PANTHER" id="PTHR12181">
    <property type="entry name" value="LIPIN"/>
    <property type="match status" value="1"/>
</dbReference>
<evidence type="ECO:0000259" key="4">
    <source>
        <dbReference type="SMART" id="SM00775"/>
    </source>
</evidence>
<feature type="domain" description="LNS2/PITP" evidence="4">
    <location>
        <begin position="148"/>
        <end position="303"/>
    </location>
</feature>
<dbReference type="SUPFAM" id="SSF56784">
    <property type="entry name" value="HAD-like"/>
    <property type="match status" value="1"/>
</dbReference>
<keyword evidence="5" id="KW-1185">Reference proteome</keyword>
<dbReference type="GO" id="GO:0003713">
    <property type="term" value="F:transcription coactivator activity"/>
    <property type="evidence" value="ECO:0007669"/>
    <property type="project" value="TreeGrafter"/>
</dbReference>
<dbReference type="InterPro" id="IPR026058">
    <property type="entry name" value="LIPIN"/>
</dbReference>
<feature type="region of interest" description="Disordered" evidence="3">
    <location>
        <begin position="383"/>
        <end position="402"/>
    </location>
</feature>
<dbReference type="GO" id="GO:0005634">
    <property type="term" value="C:nucleus"/>
    <property type="evidence" value="ECO:0007669"/>
    <property type="project" value="TreeGrafter"/>
</dbReference>